<dbReference type="CDD" id="cd04301">
    <property type="entry name" value="NAT_SF"/>
    <property type="match status" value="1"/>
</dbReference>
<dbReference type="InterPro" id="IPR016181">
    <property type="entry name" value="Acyl_CoA_acyltransferase"/>
</dbReference>
<feature type="domain" description="N-acetyltransferase" evidence="4">
    <location>
        <begin position="22"/>
        <end position="174"/>
    </location>
</feature>
<keyword evidence="6" id="KW-1185">Reference proteome</keyword>
<dbReference type="AlphaFoldDB" id="A0A4Q5LRK7"/>
<dbReference type="InterPro" id="IPR000182">
    <property type="entry name" value="GNAT_dom"/>
</dbReference>
<dbReference type="OrthoDB" id="9805924at2"/>
<evidence type="ECO:0000256" key="3">
    <source>
        <dbReference type="ARBA" id="ARBA00023315"/>
    </source>
</evidence>
<protein>
    <submittedName>
        <fullName evidence="5">GNAT family N-acetyltransferase</fullName>
    </submittedName>
</protein>
<evidence type="ECO:0000256" key="2">
    <source>
        <dbReference type="ARBA" id="ARBA00022679"/>
    </source>
</evidence>
<dbReference type="FunFam" id="3.40.630.30:FF:000064">
    <property type="entry name" value="GNAT family acetyltransferase"/>
    <property type="match status" value="1"/>
</dbReference>
<organism evidence="5 6">
    <name type="scientific">Mucilaginibacter terrigena</name>
    <dbReference type="NCBI Taxonomy" id="2492395"/>
    <lineage>
        <taxon>Bacteria</taxon>
        <taxon>Pseudomonadati</taxon>
        <taxon>Bacteroidota</taxon>
        <taxon>Sphingobacteriia</taxon>
        <taxon>Sphingobacteriales</taxon>
        <taxon>Sphingobacteriaceae</taxon>
        <taxon>Mucilaginibacter</taxon>
    </lineage>
</organism>
<dbReference type="InterPro" id="IPR051016">
    <property type="entry name" value="Diverse_Substrate_AcTransf"/>
</dbReference>
<dbReference type="RefSeq" id="WP_129874919.1">
    <property type="nucleotide sequence ID" value="NZ_SEWG01000001.1"/>
</dbReference>
<dbReference type="PROSITE" id="PS51186">
    <property type="entry name" value="GNAT"/>
    <property type="match status" value="1"/>
</dbReference>
<accession>A0A4Q5LRK7</accession>
<evidence type="ECO:0000259" key="4">
    <source>
        <dbReference type="PROSITE" id="PS51186"/>
    </source>
</evidence>
<comment type="caution">
    <text evidence="5">The sequence shown here is derived from an EMBL/GenBank/DDBJ whole genome shotgun (WGS) entry which is preliminary data.</text>
</comment>
<dbReference type="SUPFAM" id="SSF55729">
    <property type="entry name" value="Acyl-CoA N-acyltransferases (Nat)"/>
    <property type="match status" value="1"/>
</dbReference>
<gene>
    <name evidence="5" type="ORF">EWM62_01775</name>
</gene>
<comment type="similarity">
    <text evidence="1">Belongs to the acetyltransferase family.</text>
</comment>
<dbReference type="Gene3D" id="3.40.630.30">
    <property type="match status" value="1"/>
</dbReference>
<keyword evidence="3" id="KW-0012">Acyltransferase</keyword>
<dbReference type="PANTHER" id="PTHR10545:SF29">
    <property type="entry name" value="GH14572P-RELATED"/>
    <property type="match status" value="1"/>
</dbReference>
<name>A0A4Q5LRK7_9SPHI</name>
<evidence type="ECO:0000313" key="5">
    <source>
        <dbReference type="EMBL" id="RYU92188.1"/>
    </source>
</evidence>
<dbReference type="EMBL" id="SEWG01000001">
    <property type="protein sequence ID" value="RYU92188.1"/>
    <property type="molecule type" value="Genomic_DNA"/>
</dbReference>
<dbReference type="PANTHER" id="PTHR10545">
    <property type="entry name" value="DIAMINE N-ACETYLTRANSFERASE"/>
    <property type="match status" value="1"/>
</dbReference>
<keyword evidence="2 5" id="KW-0808">Transferase</keyword>
<evidence type="ECO:0000313" key="6">
    <source>
        <dbReference type="Proteomes" id="UP000293331"/>
    </source>
</evidence>
<dbReference type="Proteomes" id="UP000293331">
    <property type="component" value="Unassembled WGS sequence"/>
</dbReference>
<reference evidence="5 6" key="1">
    <citation type="submission" date="2019-02" db="EMBL/GenBank/DDBJ databases">
        <title>Bacterial novel species Mucilaginibacter sp. 17JY9-4 isolated from soil.</title>
        <authorList>
            <person name="Jung H.-Y."/>
        </authorList>
    </citation>
    <scope>NUCLEOTIDE SEQUENCE [LARGE SCALE GENOMIC DNA]</scope>
    <source>
        <strain evidence="5 6">17JY9-4</strain>
    </source>
</reference>
<proteinExistence type="inferred from homology"/>
<dbReference type="Pfam" id="PF00583">
    <property type="entry name" value="Acetyltransf_1"/>
    <property type="match status" value="1"/>
</dbReference>
<evidence type="ECO:0000256" key="1">
    <source>
        <dbReference type="ARBA" id="ARBA00008694"/>
    </source>
</evidence>
<dbReference type="GO" id="GO:0008080">
    <property type="term" value="F:N-acetyltransferase activity"/>
    <property type="evidence" value="ECO:0007669"/>
    <property type="project" value="TreeGrafter"/>
</dbReference>
<sequence>MSDNTKSANQELPRQRAGGLGLNIRVAVKADCPRLLELVHELALFERAPQEVTVTLKEFEDTGFGDKPVWKAFVTEADGKIVAFALYYIRYSTWKGSRLYLEDLIVTEEYRGKGIGKMLFDRLFEEVRELGFSGMVWQVLDWNEPAIKFYQKYGANIEAGWLNASLSKEQIANL</sequence>